<gene>
    <name evidence="1" type="ORF">V7S43_001855</name>
</gene>
<protein>
    <submittedName>
        <fullName evidence="1">Uncharacterized protein</fullName>
    </submittedName>
</protein>
<accession>A0ABD3G5Z3</accession>
<name>A0ABD3G5Z3_9STRA</name>
<evidence type="ECO:0000313" key="1">
    <source>
        <dbReference type="EMBL" id="KAL3672559.1"/>
    </source>
</evidence>
<dbReference type="Proteomes" id="UP001632037">
    <property type="component" value="Unassembled WGS sequence"/>
</dbReference>
<dbReference type="AlphaFoldDB" id="A0ABD3G5Z3"/>
<keyword evidence="2" id="KW-1185">Reference proteome</keyword>
<reference evidence="1 2" key="1">
    <citation type="submission" date="2024-09" db="EMBL/GenBank/DDBJ databases">
        <title>Genome sequencing and assembly of Phytophthora oleae, isolate VK10A, causative agent of rot of olive drupes.</title>
        <authorList>
            <person name="Conti Taguali S."/>
            <person name="Riolo M."/>
            <person name="La Spada F."/>
            <person name="Cacciola S.O."/>
            <person name="Dionisio G."/>
        </authorList>
    </citation>
    <scope>NUCLEOTIDE SEQUENCE [LARGE SCALE GENOMIC DNA]</scope>
    <source>
        <strain evidence="1 2">VK10A</strain>
    </source>
</reference>
<dbReference type="EMBL" id="JBIMZQ010000003">
    <property type="protein sequence ID" value="KAL3672559.1"/>
    <property type="molecule type" value="Genomic_DNA"/>
</dbReference>
<sequence length="51" mass="5729">MEELYERVLTHVPAQQLHQGYNGVLEEEFISAVTAVDGVVAAFVKLEEVLR</sequence>
<comment type="caution">
    <text evidence="1">The sequence shown here is derived from an EMBL/GenBank/DDBJ whole genome shotgun (WGS) entry which is preliminary data.</text>
</comment>
<organism evidence="1 2">
    <name type="scientific">Phytophthora oleae</name>
    <dbReference type="NCBI Taxonomy" id="2107226"/>
    <lineage>
        <taxon>Eukaryota</taxon>
        <taxon>Sar</taxon>
        <taxon>Stramenopiles</taxon>
        <taxon>Oomycota</taxon>
        <taxon>Peronosporomycetes</taxon>
        <taxon>Peronosporales</taxon>
        <taxon>Peronosporaceae</taxon>
        <taxon>Phytophthora</taxon>
    </lineage>
</organism>
<evidence type="ECO:0000313" key="2">
    <source>
        <dbReference type="Proteomes" id="UP001632037"/>
    </source>
</evidence>
<proteinExistence type="predicted"/>